<organism evidence="1 2">
    <name type="scientific">Purpureocillium lilacinum</name>
    <name type="common">Paecilomyces lilacinus</name>
    <dbReference type="NCBI Taxonomy" id="33203"/>
    <lineage>
        <taxon>Eukaryota</taxon>
        <taxon>Fungi</taxon>
        <taxon>Dikarya</taxon>
        <taxon>Ascomycota</taxon>
        <taxon>Pezizomycotina</taxon>
        <taxon>Sordariomycetes</taxon>
        <taxon>Hypocreomycetidae</taxon>
        <taxon>Hypocreales</taxon>
        <taxon>Ophiocordycipitaceae</taxon>
        <taxon>Purpureocillium</taxon>
    </lineage>
</organism>
<keyword evidence="2" id="KW-1185">Reference proteome</keyword>
<dbReference type="EMBL" id="JBGNUJ010000008">
    <property type="protein sequence ID" value="KAL3956229.1"/>
    <property type="molecule type" value="Genomic_DNA"/>
</dbReference>
<dbReference type="Proteomes" id="UP001638806">
    <property type="component" value="Unassembled WGS sequence"/>
</dbReference>
<name>A0ACC4DK38_PURLI</name>
<sequence>MLSSTPGEKHSEPAEASPRSKHLSQLLHIRSQRNNLLKRISRAPRVAPWWEIRSSTWMGLLQARAPLSGSQPLTERPDAARTWRRDGSHTLWPGVWGILRNSSKFQRAIVLQASGRTEPNNHAERSGFCGTATGCFGTTYNGPMFFPIRTGDRVLGNGKGFIQDPKRGPLPPSLGRIRAFAISSSKLRAVLRLTVERPGWIHLDWDDQNLLLER</sequence>
<protein>
    <submittedName>
        <fullName evidence="1">Uncharacterized protein</fullName>
    </submittedName>
</protein>
<evidence type="ECO:0000313" key="2">
    <source>
        <dbReference type="Proteomes" id="UP001638806"/>
    </source>
</evidence>
<proteinExistence type="predicted"/>
<reference evidence="1" key="1">
    <citation type="submission" date="2024-12" db="EMBL/GenBank/DDBJ databases">
        <title>Comparative genomics and development of molecular markers within Purpureocillium lilacinum and among Purpureocillium species.</title>
        <authorList>
            <person name="Yeh Z.-Y."/>
            <person name="Ni N.-T."/>
            <person name="Lo P.-H."/>
            <person name="Mushyakhwo K."/>
            <person name="Lin C.-F."/>
            <person name="Nai Y.-S."/>
        </authorList>
    </citation>
    <scope>NUCLEOTIDE SEQUENCE</scope>
    <source>
        <strain evidence="1">NCHU-NPUST-175</strain>
    </source>
</reference>
<accession>A0ACC4DK38</accession>
<comment type="caution">
    <text evidence="1">The sequence shown here is derived from an EMBL/GenBank/DDBJ whole genome shotgun (WGS) entry which is preliminary data.</text>
</comment>
<evidence type="ECO:0000313" key="1">
    <source>
        <dbReference type="EMBL" id="KAL3956229.1"/>
    </source>
</evidence>
<gene>
    <name evidence="1" type="ORF">ACCO45_009075</name>
</gene>